<keyword evidence="2 6" id="KW-0489">Methyltransferase</keyword>
<dbReference type="CDD" id="cd02440">
    <property type="entry name" value="AdoMet_MTases"/>
    <property type="match status" value="1"/>
</dbReference>
<dbReference type="Gene3D" id="3.40.50.150">
    <property type="entry name" value="Vaccinia Virus protein VP39"/>
    <property type="match status" value="1"/>
</dbReference>
<dbReference type="InterPro" id="IPR050723">
    <property type="entry name" value="CFA/CMAS"/>
</dbReference>
<sequence>MSVAMSSKEREKSTVAGELYTLISRMAGVDLPIRLHAWDGSEAGPKGNLEWADAPILHVRDRAALKRLMWRPTELGLVQAYILDEIDVEGDIALALERLWAMGADTQLKAGLGAWLAAIPAARRLKVFGRRPPAPNLEANVQGALHSRNRDRSAIAFHYDLSNDFYRLLLDSHMVYSCGYWTSNASDYGLEDAQRDKLDLICRKLGLRPGMRLLDVGCGWGALSMHAAEHYGAIVTAATLSQQQHAEATKRAKARGLAEAVDFRLCDYRDIEADSFDAICSIEMGEHVGKKEYPRFAAQLRKFLRPGGRLLIQQMSRGQMDPGGGEFIETYIVPDMHMRPLGETVGLLEAAGLEVRNVEALREHYVRTIDAWREELEHKWEEVEELVGRPVARVWRLYLVGGALSFKQGRMGVDQILATAPLEDGRADLPATPDWYHR</sequence>
<evidence type="ECO:0000256" key="1">
    <source>
        <dbReference type="ARBA" id="ARBA00010815"/>
    </source>
</evidence>
<dbReference type="Proteomes" id="UP000662939">
    <property type="component" value="Chromosome"/>
</dbReference>
<name>A0A895XL20_9ACTN</name>
<evidence type="ECO:0000313" key="6">
    <source>
        <dbReference type="EMBL" id="QSB06411.1"/>
    </source>
</evidence>
<dbReference type="InterPro" id="IPR003333">
    <property type="entry name" value="CMAS"/>
</dbReference>
<evidence type="ECO:0000256" key="3">
    <source>
        <dbReference type="ARBA" id="ARBA00022679"/>
    </source>
</evidence>
<dbReference type="GO" id="GO:0032259">
    <property type="term" value="P:methylation"/>
    <property type="evidence" value="ECO:0007669"/>
    <property type="project" value="UniProtKB-KW"/>
</dbReference>
<dbReference type="PANTHER" id="PTHR43667">
    <property type="entry name" value="CYCLOPROPANE-FATTY-ACYL-PHOSPHOLIPID SYNTHASE"/>
    <property type="match status" value="1"/>
</dbReference>
<comment type="similarity">
    <text evidence="1">Belongs to the CFA/CMAS family.</text>
</comment>
<dbReference type="KEGG" id="nav:JQS30_05775"/>
<keyword evidence="7" id="KW-1185">Reference proteome</keyword>
<organism evidence="6 7">
    <name type="scientific">Natronoglycomyces albus</name>
    <dbReference type="NCBI Taxonomy" id="2811108"/>
    <lineage>
        <taxon>Bacteria</taxon>
        <taxon>Bacillati</taxon>
        <taxon>Actinomycetota</taxon>
        <taxon>Actinomycetes</taxon>
        <taxon>Glycomycetales</taxon>
        <taxon>Glycomycetaceae</taxon>
        <taxon>Natronoglycomyces</taxon>
    </lineage>
</organism>
<proteinExistence type="inferred from homology"/>
<dbReference type="GO" id="GO:0008168">
    <property type="term" value="F:methyltransferase activity"/>
    <property type="evidence" value="ECO:0007669"/>
    <property type="project" value="UniProtKB-KW"/>
</dbReference>
<dbReference type="PIRSF" id="PIRSF003085">
    <property type="entry name" value="CMAS"/>
    <property type="match status" value="1"/>
</dbReference>
<keyword evidence="5" id="KW-0443">Lipid metabolism</keyword>
<reference evidence="6" key="1">
    <citation type="submission" date="2021-02" db="EMBL/GenBank/DDBJ databases">
        <title>Natronoglycomyces albus gen. nov., sp. nov, a haloalkaliphilic actinobacterium from a soda solonchak soil.</title>
        <authorList>
            <person name="Sorokin D.Y."/>
            <person name="Khijniak T.V."/>
            <person name="Zakharycheva A.P."/>
            <person name="Boueva O.V."/>
            <person name="Ariskina E.V."/>
            <person name="Hahnke R.L."/>
            <person name="Bunk B."/>
            <person name="Sproer C."/>
            <person name="Schumann P."/>
            <person name="Evtushenko L.I."/>
            <person name="Kublanov I.V."/>
        </authorList>
    </citation>
    <scope>NUCLEOTIDE SEQUENCE</scope>
    <source>
        <strain evidence="6">DSM 106290</strain>
    </source>
</reference>
<dbReference type="EMBL" id="CP070496">
    <property type="protein sequence ID" value="QSB06411.1"/>
    <property type="molecule type" value="Genomic_DNA"/>
</dbReference>
<evidence type="ECO:0000256" key="5">
    <source>
        <dbReference type="ARBA" id="ARBA00023098"/>
    </source>
</evidence>
<gene>
    <name evidence="6" type="ORF">JQS30_05775</name>
</gene>
<dbReference type="GO" id="GO:0008610">
    <property type="term" value="P:lipid biosynthetic process"/>
    <property type="evidence" value="ECO:0007669"/>
    <property type="project" value="InterPro"/>
</dbReference>
<dbReference type="Pfam" id="PF02353">
    <property type="entry name" value="CMAS"/>
    <property type="match status" value="1"/>
</dbReference>
<keyword evidence="4" id="KW-0949">S-adenosyl-L-methionine</keyword>
<dbReference type="PANTHER" id="PTHR43667:SF1">
    <property type="entry name" value="CYCLOPROPANE-FATTY-ACYL-PHOSPHOLIPID SYNTHASE"/>
    <property type="match status" value="1"/>
</dbReference>
<dbReference type="SUPFAM" id="SSF53335">
    <property type="entry name" value="S-adenosyl-L-methionine-dependent methyltransferases"/>
    <property type="match status" value="1"/>
</dbReference>
<protein>
    <submittedName>
        <fullName evidence="6">Class I SAM-dependent methyltransferase</fullName>
    </submittedName>
</protein>
<evidence type="ECO:0000256" key="4">
    <source>
        <dbReference type="ARBA" id="ARBA00022691"/>
    </source>
</evidence>
<evidence type="ECO:0000313" key="7">
    <source>
        <dbReference type="Proteomes" id="UP000662939"/>
    </source>
</evidence>
<dbReference type="InterPro" id="IPR029063">
    <property type="entry name" value="SAM-dependent_MTases_sf"/>
</dbReference>
<evidence type="ECO:0000256" key="2">
    <source>
        <dbReference type="ARBA" id="ARBA00022603"/>
    </source>
</evidence>
<accession>A0A895XL20</accession>
<keyword evidence="3" id="KW-0808">Transferase</keyword>
<dbReference type="AlphaFoldDB" id="A0A895XL20"/>